<dbReference type="CDD" id="cd00190">
    <property type="entry name" value="Tryp_SPc"/>
    <property type="match status" value="1"/>
</dbReference>
<dbReference type="GO" id="GO:0004252">
    <property type="term" value="F:serine-type endopeptidase activity"/>
    <property type="evidence" value="ECO:0007669"/>
    <property type="project" value="InterPro"/>
</dbReference>
<feature type="chain" id="PRO_5028049385" evidence="10">
    <location>
        <begin position="26"/>
        <end position="372"/>
    </location>
</feature>
<evidence type="ECO:0000256" key="10">
    <source>
        <dbReference type="SAM" id="SignalP"/>
    </source>
</evidence>
<feature type="transmembrane region" description="Helical" evidence="9">
    <location>
        <begin position="350"/>
        <end position="370"/>
    </location>
</feature>
<dbReference type="PANTHER" id="PTHR24253">
    <property type="entry name" value="TRANSMEMBRANE PROTEASE SERINE"/>
    <property type="match status" value="1"/>
</dbReference>
<feature type="signal peptide" evidence="10">
    <location>
        <begin position="1"/>
        <end position="25"/>
    </location>
</feature>
<dbReference type="Pfam" id="PF00089">
    <property type="entry name" value="Trypsin"/>
    <property type="match status" value="1"/>
</dbReference>
<dbReference type="PRINTS" id="PR00722">
    <property type="entry name" value="CHYMOTRYPSIN"/>
</dbReference>
<feature type="region of interest" description="Disordered" evidence="8">
    <location>
        <begin position="33"/>
        <end position="75"/>
    </location>
</feature>
<sequence>MAFQGCDCLCLLVWLLLLQTRLGKARMVPGTLSLSPLPSEDGLDDSGVNPQERPLTVMPETSLPRKPGDSTRPLDSMAFTPGQSFSTMSLSRQPFPTWVPPTSACGHRIARIVGGRPAPARKWPWQVSLQVYNQHICGGSLISKWWVITAAHCVYGHLDYAVFMGEADLWSKRPVRIPVQDIIIHQDFSMMRTIVHDIALVLLAFPVNYSVNIQPVCIPEKSFLVQPGTLCWVTGWGKVLEKGRSSRILQEVELNIIRHEKCNQILKDIMGNIFTLVQDGGVCGYNEKGGDACQGDSGGPLVCKFNETWVQVGIVSWGLGCGRIGYPGVYTEVSYYRDWIIKELSRASCWNLSGFLVLSVCLVLHLAILVTL</sequence>
<keyword evidence="9" id="KW-0472">Membrane</keyword>
<keyword evidence="2 10" id="KW-0732">Signal</keyword>
<keyword evidence="3 7" id="KW-0378">Hydrolase</keyword>
<dbReference type="PROSITE" id="PS00134">
    <property type="entry name" value="TRYPSIN_HIS"/>
    <property type="match status" value="1"/>
</dbReference>
<dbReference type="InterPro" id="IPR033116">
    <property type="entry name" value="TRYPSIN_SER"/>
</dbReference>
<keyword evidence="6" id="KW-0325">Glycoprotein</keyword>
<evidence type="ECO:0000313" key="12">
    <source>
        <dbReference type="Proteomes" id="UP000515126"/>
    </source>
</evidence>
<keyword evidence="12" id="KW-1185">Reference proteome</keyword>
<evidence type="ECO:0000256" key="3">
    <source>
        <dbReference type="ARBA" id="ARBA00022801"/>
    </source>
</evidence>
<evidence type="ECO:0000256" key="2">
    <source>
        <dbReference type="ARBA" id="ARBA00022729"/>
    </source>
</evidence>
<dbReference type="InterPro" id="IPR018114">
    <property type="entry name" value="TRYPSIN_HIS"/>
</dbReference>
<dbReference type="Proteomes" id="UP000515126">
    <property type="component" value="Chromosome 9"/>
</dbReference>
<keyword evidence="9" id="KW-0812">Transmembrane</keyword>
<evidence type="ECO:0000256" key="8">
    <source>
        <dbReference type="SAM" id="MobiDB-lite"/>
    </source>
</evidence>
<dbReference type="GO" id="GO:0006508">
    <property type="term" value="P:proteolysis"/>
    <property type="evidence" value="ECO:0007669"/>
    <property type="project" value="UniProtKB-KW"/>
</dbReference>
<keyword evidence="4 7" id="KW-0720">Serine protease</keyword>
<name>A0A6P5QKA6_MUSCR</name>
<dbReference type="InterPro" id="IPR009003">
    <property type="entry name" value="Peptidase_S1_PA"/>
</dbReference>
<gene>
    <name evidence="13" type="primary">LOC110302063</name>
</gene>
<dbReference type="Gene3D" id="2.40.10.10">
    <property type="entry name" value="Trypsin-like serine proteases"/>
    <property type="match status" value="1"/>
</dbReference>
<dbReference type="GO" id="GO:0005737">
    <property type="term" value="C:cytoplasm"/>
    <property type="evidence" value="ECO:0007669"/>
    <property type="project" value="Ensembl"/>
</dbReference>
<evidence type="ECO:0000256" key="5">
    <source>
        <dbReference type="ARBA" id="ARBA00023157"/>
    </source>
</evidence>
<keyword evidence="5" id="KW-1015">Disulfide bond</keyword>
<evidence type="ECO:0000256" key="1">
    <source>
        <dbReference type="ARBA" id="ARBA00022670"/>
    </source>
</evidence>
<evidence type="ECO:0000256" key="7">
    <source>
        <dbReference type="RuleBase" id="RU363034"/>
    </source>
</evidence>
<dbReference type="AlphaFoldDB" id="A0A6P5QKA6"/>
<keyword evidence="1 7" id="KW-0645">Protease</keyword>
<dbReference type="InterPro" id="IPR001254">
    <property type="entry name" value="Trypsin_dom"/>
</dbReference>
<organism evidence="12 13">
    <name type="scientific">Mus caroli</name>
    <name type="common">Ryukyu mouse</name>
    <name type="synonym">Ricefield mouse</name>
    <dbReference type="NCBI Taxonomy" id="10089"/>
    <lineage>
        <taxon>Eukaryota</taxon>
        <taxon>Metazoa</taxon>
        <taxon>Chordata</taxon>
        <taxon>Craniata</taxon>
        <taxon>Vertebrata</taxon>
        <taxon>Euteleostomi</taxon>
        <taxon>Mammalia</taxon>
        <taxon>Eutheria</taxon>
        <taxon>Euarchontoglires</taxon>
        <taxon>Glires</taxon>
        <taxon>Rodentia</taxon>
        <taxon>Myomorpha</taxon>
        <taxon>Muroidea</taxon>
        <taxon>Muridae</taxon>
        <taxon>Murinae</taxon>
        <taxon>Mus</taxon>
        <taxon>Mus</taxon>
    </lineage>
</organism>
<evidence type="ECO:0000256" key="6">
    <source>
        <dbReference type="ARBA" id="ARBA00023180"/>
    </source>
</evidence>
<evidence type="ECO:0000313" key="13">
    <source>
        <dbReference type="RefSeq" id="XP_021028493.1"/>
    </source>
</evidence>
<dbReference type="PROSITE" id="PS50240">
    <property type="entry name" value="TRYPSIN_DOM"/>
    <property type="match status" value="1"/>
</dbReference>
<accession>A0A6P5QKA6</accession>
<dbReference type="InterPro" id="IPR043504">
    <property type="entry name" value="Peptidase_S1_PA_chymotrypsin"/>
</dbReference>
<dbReference type="InterPro" id="IPR001314">
    <property type="entry name" value="Peptidase_S1A"/>
</dbReference>
<evidence type="ECO:0000259" key="11">
    <source>
        <dbReference type="PROSITE" id="PS50240"/>
    </source>
</evidence>
<keyword evidence="9" id="KW-1133">Transmembrane helix</keyword>
<reference evidence="13" key="1">
    <citation type="submission" date="2025-08" db="UniProtKB">
        <authorList>
            <consortium name="RefSeq"/>
        </authorList>
    </citation>
    <scope>IDENTIFICATION</scope>
</reference>
<dbReference type="FunFam" id="2.40.10.10:FF:000006">
    <property type="entry name" value="Serine proteinase stubble"/>
    <property type="match status" value="1"/>
</dbReference>
<protein>
    <submittedName>
        <fullName evidence="13">Serine protease 44 isoform X1</fullName>
    </submittedName>
</protein>
<evidence type="ECO:0000256" key="9">
    <source>
        <dbReference type="SAM" id="Phobius"/>
    </source>
</evidence>
<feature type="domain" description="Peptidase S1" evidence="11">
    <location>
        <begin position="112"/>
        <end position="345"/>
    </location>
</feature>
<dbReference type="PANTHER" id="PTHR24253:SF159">
    <property type="entry name" value="SERINE PROTEASE 42"/>
    <property type="match status" value="1"/>
</dbReference>
<dbReference type="RefSeq" id="XP_021028493.1">
    <property type="nucleotide sequence ID" value="XM_021172834.2"/>
</dbReference>
<dbReference type="PROSITE" id="PS00135">
    <property type="entry name" value="TRYPSIN_SER"/>
    <property type="match status" value="1"/>
</dbReference>
<dbReference type="SMART" id="SM00020">
    <property type="entry name" value="Tryp_SPc"/>
    <property type="match status" value="1"/>
</dbReference>
<dbReference type="GeneID" id="110302063"/>
<dbReference type="SUPFAM" id="SSF50494">
    <property type="entry name" value="Trypsin-like serine proteases"/>
    <property type="match status" value="1"/>
</dbReference>
<evidence type="ECO:0000256" key="4">
    <source>
        <dbReference type="ARBA" id="ARBA00022825"/>
    </source>
</evidence>
<dbReference type="KEGG" id="mcal:110302063"/>
<proteinExistence type="predicted"/>